<dbReference type="InterPro" id="IPR021314">
    <property type="entry name" value="DUF2911"/>
</dbReference>
<organism evidence="2 3">
    <name type="scientific">Dyadobacter psychrotolerans</name>
    <dbReference type="NCBI Taxonomy" id="2541721"/>
    <lineage>
        <taxon>Bacteria</taxon>
        <taxon>Pseudomonadati</taxon>
        <taxon>Bacteroidota</taxon>
        <taxon>Cytophagia</taxon>
        <taxon>Cytophagales</taxon>
        <taxon>Spirosomataceae</taxon>
        <taxon>Dyadobacter</taxon>
    </lineage>
</organism>
<dbReference type="AlphaFoldDB" id="A0A4R5DPP2"/>
<dbReference type="InterPro" id="IPR011990">
    <property type="entry name" value="TPR-like_helical_dom_sf"/>
</dbReference>
<keyword evidence="3" id="KW-1185">Reference proteome</keyword>
<keyword evidence="1" id="KW-0732">Signal</keyword>
<dbReference type="OrthoDB" id="195456at2"/>
<accession>A0A4R5DPP2</accession>
<dbReference type="RefSeq" id="WP_131957836.1">
    <property type="nucleotide sequence ID" value="NZ_SMFL01000003.1"/>
</dbReference>
<name>A0A4R5DPP2_9BACT</name>
<dbReference type="EMBL" id="SMFL01000003">
    <property type="protein sequence ID" value="TDE16302.1"/>
    <property type="molecule type" value="Genomic_DNA"/>
</dbReference>
<protein>
    <submittedName>
        <fullName evidence="2">DUF2911 domain-containing protein</fullName>
    </submittedName>
</protein>
<feature type="signal peptide" evidence="1">
    <location>
        <begin position="1"/>
        <end position="20"/>
    </location>
</feature>
<evidence type="ECO:0000256" key="1">
    <source>
        <dbReference type="SAM" id="SignalP"/>
    </source>
</evidence>
<proteinExistence type="predicted"/>
<dbReference type="Pfam" id="PF11138">
    <property type="entry name" value="DUF2911"/>
    <property type="match status" value="1"/>
</dbReference>
<feature type="chain" id="PRO_5020309722" evidence="1">
    <location>
        <begin position="21"/>
        <end position="304"/>
    </location>
</feature>
<comment type="caution">
    <text evidence="2">The sequence shown here is derived from an EMBL/GenBank/DDBJ whole genome shotgun (WGS) entry which is preliminary data.</text>
</comment>
<reference evidence="2 3" key="1">
    <citation type="submission" date="2019-03" db="EMBL/GenBank/DDBJ databases">
        <title>Dyadobacter AR-3-6 sp. nov., isolated from arctic soil.</title>
        <authorList>
            <person name="Chaudhary D.K."/>
        </authorList>
    </citation>
    <scope>NUCLEOTIDE SEQUENCE [LARGE SCALE GENOMIC DNA]</scope>
    <source>
        <strain evidence="2 3">AR-3-6</strain>
    </source>
</reference>
<gene>
    <name evidence="2" type="ORF">E0F88_08625</name>
</gene>
<sequence>MKKYLLSISLAIAVTTASLAQRTPQPSPAAGVMQTVGITDFSVKYSRPTIKGRKVFADSSALAPYNQLWRTGANMATSFESSTDFSFGGKKVAAGKYALFSIPAGAAWTVILNKNFNQGGTDNYKETEDVARIMVVPTSSEFTESFTIDFSGVTDSSAYLNLSWSAVKVPVKITVETQNLTMTSLNKAVAEKPEDVAVLQSTAGYLLTQGKDLPQALSLADKAIGLKETFSNLWIKAQILNKMGKVTEALPVAKKALTVGAASGDGAFASFYKGQIEKGIADMTKKLPSSVKEASTAVKGKKKK</sequence>
<evidence type="ECO:0000313" key="3">
    <source>
        <dbReference type="Proteomes" id="UP000294850"/>
    </source>
</evidence>
<dbReference type="Gene3D" id="1.25.40.10">
    <property type="entry name" value="Tetratricopeptide repeat domain"/>
    <property type="match status" value="1"/>
</dbReference>
<dbReference type="SUPFAM" id="SSF48452">
    <property type="entry name" value="TPR-like"/>
    <property type="match status" value="1"/>
</dbReference>
<evidence type="ECO:0000313" key="2">
    <source>
        <dbReference type="EMBL" id="TDE16302.1"/>
    </source>
</evidence>
<dbReference type="Proteomes" id="UP000294850">
    <property type="component" value="Unassembled WGS sequence"/>
</dbReference>